<dbReference type="Proteomes" id="UP000277145">
    <property type="component" value="Unassembled WGS sequence"/>
</dbReference>
<name>A0A3A6UPH1_LEGPN</name>
<evidence type="ECO:0000313" key="1">
    <source>
        <dbReference type="EMBL" id="RJY34971.1"/>
    </source>
</evidence>
<dbReference type="AlphaFoldDB" id="A0A3A6UPH1"/>
<proteinExistence type="predicted"/>
<dbReference type="EMBL" id="QWDR01000001">
    <property type="protein sequence ID" value="RJY34971.1"/>
    <property type="molecule type" value="Genomic_DNA"/>
</dbReference>
<dbReference type="RefSeq" id="WP_015961332.1">
    <property type="nucleotide sequence ID" value="NZ_CP021281.1"/>
</dbReference>
<accession>A0A3A6UPH1</accession>
<reference evidence="1 2" key="1">
    <citation type="submission" date="2018-08" db="EMBL/GenBank/DDBJ databases">
        <title>Genome Sequences of Legionella pneumophila subsp. pneumophila Isolates, Recovered from a Drinking Water System in a Large Builging.</title>
        <authorList>
            <person name="Gomez-Alvarez V."/>
            <person name="Boczek L."/>
            <person name="King D."/>
            <person name="Pemberton A."/>
            <person name="Pfaller S."/>
            <person name="Rodgers M."/>
            <person name="Santodomingo J."/>
            <person name="Revetta R."/>
        </authorList>
    </citation>
    <scope>NUCLEOTIDE SEQUENCE [LARGE SCALE GENOMIC DNA]</scope>
    <source>
        <strain evidence="1 2">L01C.1</strain>
    </source>
</reference>
<protein>
    <submittedName>
        <fullName evidence="1">Uncharacterized protein</fullName>
    </submittedName>
</protein>
<organism evidence="1 2">
    <name type="scientific">Legionella pneumophila subsp. pneumophila</name>
    <dbReference type="NCBI Taxonomy" id="91891"/>
    <lineage>
        <taxon>Bacteria</taxon>
        <taxon>Pseudomonadati</taxon>
        <taxon>Pseudomonadota</taxon>
        <taxon>Gammaproteobacteria</taxon>
        <taxon>Legionellales</taxon>
        <taxon>Legionellaceae</taxon>
        <taxon>Legionella</taxon>
    </lineage>
</organism>
<sequence length="68" mass="7949">MTDINKRYLTVSNWNNYHDWPRSGGLRNLIFNRKTNGFDQFNVVKKIGKRVLIDEAAFFAWVDSQGGK</sequence>
<comment type="caution">
    <text evidence="1">The sequence shown here is derived from an EMBL/GenBank/DDBJ whole genome shotgun (WGS) entry which is preliminary data.</text>
</comment>
<evidence type="ECO:0000313" key="2">
    <source>
        <dbReference type="Proteomes" id="UP000277145"/>
    </source>
</evidence>
<gene>
    <name evidence="1" type="ORF">D1H98_09475</name>
</gene>